<keyword evidence="1" id="KW-0812">Transmembrane</keyword>
<feature type="transmembrane region" description="Helical" evidence="1">
    <location>
        <begin position="30"/>
        <end position="51"/>
    </location>
</feature>
<accession>A0A0M3K3B7</accession>
<evidence type="ECO:0000313" key="2">
    <source>
        <dbReference type="WBParaSite" id="ASIM_0001545501-mRNA-1"/>
    </source>
</evidence>
<reference evidence="2" key="1">
    <citation type="submission" date="2017-02" db="UniProtKB">
        <authorList>
            <consortium name="WormBaseParasite"/>
        </authorList>
    </citation>
    <scope>IDENTIFICATION</scope>
</reference>
<feature type="transmembrane region" description="Helical" evidence="1">
    <location>
        <begin position="128"/>
        <end position="147"/>
    </location>
</feature>
<feature type="transmembrane region" description="Helical" evidence="1">
    <location>
        <begin position="103"/>
        <end position="122"/>
    </location>
</feature>
<organism evidence="2">
    <name type="scientific">Anisakis simplex</name>
    <name type="common">Herring worm</name>
    <dbReference type="NCBI Taxonomy" id="6269"/>
    <lineage>
        <taxon>Eukaryota</taxon>
        <taxon>Metazoa</taxon>
        <taxon>Ecdysozoa</taxon>
        <taxon>Nematoda</taxon>
        <taxon>Chromadorea</taxon>
        <taxon>Rhabditida</taxon>
        <taxon>Spirurina</taxon>
        <taxon>Ascaridomorpha</taxon>
        <taxon>Ascaridoidea</taxon>
        <taxon>Anisakidae</taxon>
        <taxon>Anisakis</taxon>
        <taxon>Anisakis simplex complex</taxon>
    </lineage>
</organism>
<keyword evidence="1" id="KW-1133">Transmembrane helix</keyword>
<sequence>LRAVGGQLLGSAFILYRLGYCSREVASVSYLIRLLGATLTLVLIYHCSSMTPDLITNEVNVEMDESHELCARLMGAYFTTSYLISTRALYWKEESWRLIAIDTRALICSLILTAQIWSQYAYEEHWSGGHWVGISLFSFWTIIALLYRSYATFKIKQSDRTVNKPKLK</sequence>
<evidence type="ECO:0000256" key="1">
    <source>
        <dbReference type="SAM" id="Phobius"/>
    </source>
</evidence>
<name>A0A0M3K3B7_ANISI</name>
<dbReference type="AlphaFoldDB" id="A0A0M3K3B7"/>
<proteinExistence type="predicted"/>
<protein>
    <submittedName>
        <fullName evidence="2">GpcrRhopsn4 domain-containing protein</fullName>
    </submittedName>
</protein>
<dbReference type="WBParaSite" id="ASIM_0001545501-mRNA-1">
    <property type="protein sequence ID" value="ASIM_0001545501-mRNA-1"/>
    <property type="gene ID" value="ASIM_0001545501"/>
</dbReference>
<keyword evidence="1" id="KW-0472">Membrane</keyword>